<evidence type="ECO:0000313" key="8">
    <source>
        <dbReference type="Proteomes" id="UP000515908"/>
    </source>
</evidence>
<dbReference type="Gene3D" id="1.10.10.520">
    <property type="entry name" value="Ubiquitin activating enzymes (Uba3). Chain: B, domain 2"/>
    <property type="match status" value="1"/>
</dbReference>
<dbReference type="InterPro" id="IPR000594">
    <property type="entry name" value="ThiF_NAD_FAD-bd"/>
</dbReference>
<dbReference type="OrthoDB" id="10255449at2759"/>
<dbReference type="VEuPathDB" id="TriTrypDB:ADEAN_000450800"/>
<comment type="pathway">
    <text evidence="4">Protein modification.</text>
</comment>
<evidence type="ECO:0000256" key="3">
    <source>
        <dbReference type="ARBA" id="ARBA00022840"/>
    </source>
</evidence>
<feature type="region of interest" description="Disordered" evidence="5">
    <location>
        <begin position="427"/>
        <end position="446"/>
    </location>
</feature>
<dbReference type="InterPro" id="IPR035985">
    <property type="entry name" value="Ubiquitin-activating_enz"/>
</dbReference>
<sequence>MCMRSGIPLIESGTMGYNGQTYPIIKGETECYHCQPKPPDKQTFAVCTIHARPTTMVHCVHYAKELYEALFGESSLQDGSSSEFAQIKGYLSSSTPNGAKDDQSLAERCQQVLVSLFVKKIMELLEMKSAWPSSPPVPLEEARIRSLKAVGNEETERWLADHETTSFTTDENIQLCLCAMMTLMKRDPAPFRKEDTQSVLFVSCIANLRAEVFHLTNQPFEEIRSIAGSIVPAIATTNAMVAAGVVHELESVLRRNIDLASPRDWKTIYVRKTPQVRKRKGGNAATPFHSSAGLNLRRINELYLIHTAPTATPNASCRVCQSVVPTVTVCLGTPYHTITLGDFARSFVEEKLNLESPSMSRKNAIVFETEDYEELEGELLSKIMEGDTTEKEFLVSGVNREAEWIVKVEFSDRDGFEIKGLEEAEKTEARASGLQQNLTPRTTEPPTTEVVVIEDGEAKEDDVIEID</sequence>
<keyword evidence="1" id="KW-0547">Nucleotide-binding</keyword>
<dbReference type="EMBL" id="LR877152">
    <property type="protein sequence ID" value="CAD2217030.1"/>
    <property type="molecule type" value="Genomic_DNA"/>
</dbReference>
<dbReference type="Pfam" id="PF00899">
    <property type="entry name" value="ThiF"/>
    <property type="match status" value="1"/>
</dbReference>
<organism evidence="7 8">
    <name type="scientific">Angomonas deanei</name>
    <dbReference type="NCBI Taxonomy" id="59799"/>
    <lineage>
        <taxon>Eukaryota</taxon>
        <taxon>Discoba</taxon>
        <taxon>Euglenozoa</taxon>
        <taxon>Kinetoplastea</taxon>
        <taxon>Metakinetoplastina</taxon>
        <taxon>Trypanosomatida</taxon>
        <taxon>Trypanosomatidae</taxon>
        <taxon>Strigomonadinae</taxon>
        <taxon>Angomonas</taxon>
    </lineage>
</organism>
<dbReference type="GO" id="GO:0005524">
    <property type="term" value="F:ATP binding"/>
    <property type="evidence" value="ECO:0007669"/>
    <property type="project" value="UniProtKB-KW"/>
</dbReference>
<proteinExistence type="predicted"/>
<evidence type="ECO:0000256" key="5">
    <source>
        <dbReference type="SAM" id="MobiDB-lite"/>
    </source>
</evidence>
<dbReference type="PANTHER" id="PTHR10953:SF5">
    <property type="entry name" value="SUMO-ACTIVATING ENZYME SUBUNIT 2"/>
    <property type="match status" value="1"/>
</dbReference>
<keyword evidence="8" id="KW-1185">Reference proteome</keyword>
<keyword evidence="2" id="KW-0833">Ubl conjugation pathway</keyword>
<dbReference type="InterPro" id="IPR023318">
    <property type="entry name" value="Ub_act_enz_dom_a_sf"/>
</dbReference>
<name>A0A7G2CAY9_9TRYP</name>
<dbReference type="GO" id="GO:0031510">
    <property type="term" value="C:SUMO activating enzyme complex"/>
    <property type="evidence" value="ECO:0007669"/>
    <property type="project" value="TreeGrafter"/>
</dbReference>
<dbReference type="AlphaFoldDB" id="A0A7G2CAY9"/>
<keyword evidence="3" id="KW-0067">ATP-binding</keyword>
<dbReference type="Proteomes" id="UP000515908">
    <property type="component" value="Chromosome 08"/>
</dbReference>
<evidence type="ECO:0000313" key="7">
    <source>
        <dbReference type="EMBL" id="CAD2217030.1"/>
    </source>
</evidence>
<evidence type="ECO:0000256" key="4">
    <source>
        <dbReference type="ARBA" id="ARBA00043952"/>
    </source>
</evidence>
<dbReference type="GO" id="GO:0019948">
    <property type="term" value="F:SUMO activating enzyme activity"/>
    <property type="evidence" value="ECO:0007669"/>
    <property type="project" value="TreeGrafter"/>
</dbReference>
<evidence type="ECO:0000259" key="6">
    <source>
        <dbReference type="Pfam" id="PF00899"/>
    </source>
</evidence>
<dbReference type="GO" id="GO:0005737">
    <property type="term" value="C:cytoplasm"/>
    <property type="evidence" value="ECO:0007669"/>
    <property type="project" value="TreeGrafter"/>
</dbReference>
<dbReference type="GO" id="GO:0016925">
    <property type="term" value="P:protein sumoylation"/>
    <property type="evidence" value="ECO:0007669"/>
    <property type="project" value="TreeGrafter"/>
</dbReference>
<dbReference type="InterPro" id="IPR045886">
    <property type="entry name" value="ThiF/MoeB/HesA"/>
</dbReference>
<reference evidence="7 8" key="1">
    <citation type="submission" date="2020-08" db="EMBL/GenBank/DDBJ databases">
        <authorList>
            <person name="Newling K."/>
            <person name="Davey J."/>
            <person name="Forrester S."/>
        </authorList>
    </citation>
    <scope>NUCLEOTIDE SEQUENCE [LARGE SCALE GENOMIC DNA]</scope>
    <source>
        <strain evidence="8">Crithidia deanei Carvalho (ATCC PRA-265)</strain>
    </source>
</reference>
<feature type="domain" description="THIF-type NAD/FAD binding fold" evidence="6">
    <location>
        <begin position="1"/>
        <end position="88"/>
    </location>
</feature>
<evidence type="ECO:0000256" key="1">
    <source>
        <dbReference type="ARBA" id="ARBA00022741"/>
    </source>
</evidence>
<gene>
    <name evidence="7" type="ORF">ADEAN_000450800</name>
</gene>
<dbReference type="PANTHER" id="PTHR10953">
    <property type="entry name" value="UBIQUITIN-ACTIVATING ENZYME E1"/>
    <property type="match status" value="1"/>
</dbReference>
<dbReference type="SUPFAM" id="SSF69572">
    <property type="entry name" value="Activating enzymes of the ubiquitin-like proteins"/>
    <property type="match status" value="1"/>
</dbReference>
<protein>
    <submittedName>
        <fullName evidence="7">ThiF family, putative</fullName>
    </submittedName>
</protein>
<evidence type="ECO:0000256" key="2">
    <source>
        <dbReference type="ARBA" id="ARBA00022786"/>
    </source>
</evidence>
<accession>A0A7G2CAY9</accession>